<feature type="transmembrane region" description="Helical" evidence="11">
    <location>
        <begin position="7"/>
        <end position="32"/>
    </location>
</feature>
<organism evidence="13 14">
    <name type="scientific">Candidatus Photodesmus blepharonis</name>
    <dbReference type="NCBI Taxonomy" id="1179155"/>
    <lineage>
        <taxon>Bacteria</taxon>
        <taxon>Pseudomonadati</taxon>
        <taxon>Pseudomonadota</taxon>
        <taxon>Gammaproteobacteria</taxon>
        <taxon>Vibrionales</taxon>
        <taxon>Vibrionaceae</taxon>
        <taxon>Candidatus Photodesmus</taxon>
    </lineage>
</organism>
<feature type="transmembrane region" description="Helical" evidence="11">
    <location>
        <begin position="230"/>
        <end position="253"/>
    </location>
</feature>
<proteinExistence type="inferred from homology"/>
<keyword evidence="7 11" id="KW-0812">Transmembrane</keyword>
<evidence type="ECO:0000256" key="11">
    <source>
        <dbReference type="RuleBase" id="RU363032"/>
    </source>
</evidence>
<comment type="subcellular location">
    <subcellularLocation>
        <location evidence="1">Cell inner membrane</location>
        <topology evidence="1">Multi-pass membrane protein</topology>
    </subcellularLocation>
    <subcellularLocation>
        <location evidence="11">Cell membrane</location>
        <topology evidence="11">Multi-pass membrane protein</topology>
    </subcellularLocation>
</comment>
<keyword evidence="5" id="KW-1003">Cell membrane</keyword>
<dbReference type="NCBIfam" id="TIGR01253">
    <property type="entry name" value="thiP"/>
    <property type="match status" value="1"/>
</dbReference>
<gene>
    <name evidence="13" type="primary">thiP</name>
    <name evidence="13" type="ORF">CF67_09053</name>
</gene>
<evidence type="ECO:0000259" key="12">
    <source>
        <dbReference type="PROSITE" id="PS50928"/>
    </source>
</evidence>
<evidence type="ECO:0000256" key="2">
    <source>
        <dbReference type="ARBA" id="ARBA00011650"/>
    </source>
</evidence>
<dbReference type="PROSITE" id="PS50928">
    <property type="entry name" value="ABC_TM1"/>
    <property type="match status" value="2"/>
</dbReference>
<dbReference type="OrthoDB" id="7066776at2"/>
<dbReference type="GO" id="GO:0022857">
    <property type="term" value="F:transmembrane transporter activity"/>
    <property type="evidence" value="ECO:0007669"/>
    <property type="project" value="InterPro"/>
</dbReference>
<feature type="transmembrane region" description="Helical" evidence="11">
    <location>
        <begin position="499"/>
        <end position="522"/>
    </location>
</feature>
<keyword evidence="4 11" id="KW-0813">Transport</keyword>
<keyword evidence="10 11" id="KW-0472">Membrane</keyword>
<dbReference type="PANTHER" id="PTHR30183:SF9">
    <property type="entry name" value="THIAMINE TRANSPORT SYSTEM PERMEASE PROTEIN THIP"/>
    <property type="match status" value="1"/>
</dbReference>
<feature type="transmembrane region" description="Helical" evidence="11">
    <location>
        <begin position="128"/>
        <end position="151"/>
    </location>
</feature>
<dbReference type="InterPro" id="IPR000515">
    <property type="entry name" value="MetI-like"/>
</dbReference>
<feature type="domain" description="ABC transmembrane type-1" evidence="12">
    <location>
        <begin position="324"/>
        <end position="518"/>
    </location>
</feature>
<keyword evidence="14" id="KW-1185">Reference proteome</keyword>
<dbReference type="STRING" id="1179155.CF67_09053"/>
<evidence type="ECO:0000313" key="14">
    <source>
        <dbReference type="Proteomes" id="UP000053784"/>
    </source>
</evidence>
<keyword evidence="6" id="KW-0997">Cell inner membrane</keyword>
<feature type="transmembrane region" description="Helical" evidence="11">
    <location>
        <begin position="319"/>
        <end position="346"/>
    </location>
</feature>
<dbReference type="CDD" id="cd06261">
    <property type="entry name" value="TM_PBP2"/>
    <property type="match status" value="1"/>
</dbReference>
<evidence type="ECO:0000256" key="10">
    <source>
        <dbReference type="ARBA" id="ARBA00023136"/>
    </source>
</evidence>
<dbReference type="PANTHER" id="PTHR30183">
    <property type="entry name" value="MOLYBDENUM TRANSPORT SYSTEM PERMEASE PROTEIN MODB"/>
    <property type="match status" value="1"/>
</dbReference>
<dbReference type="RefSeq" id="WP_034415211.1">
    <property type="nucleotide sequence ID" value="NZ_JGVK01000033.1"/>
</dbReference>
<comment type="caution">
    <text evidence="13">The sequence shown here is derived from an EMBL/GenBank/DDBJ whole genome shotgun (WGS) entry which is preliminary data.</text>
</comment>
<comment type="similarity">
    <text evidence="11">Belongs to the binding-protein-dependent transport system permease family.</text>
</comment>
<reference evidence="13 14" key="1">
    <citation type="submission" date="2014-03" db="EMBL/GenBank/DDBJ databases">
        <title>Selection and divergence in the genomes of co-occurring obligate luminous symbionts with specific hosts.</title>
        <authorList>
            <person name="Hendry T.A."/>
            <person name="de Wet J.R."/>
            <person name="Dunlap P.V."/>
        </authorList>
    </citation>
    <scope>NUCLEOTIDE SEQUENCE [LARGE SCALE GENOMIC DNA]</scope>
    <source>
        <strain evidence="13 14">Ppalp.1</strain>
    </source>
</reference>
<dbReference type="GO" id="GO:0015888">
    <property type="term" value="P:thiamine transport"/>
    <property type="evidence" value="ECO:0007669"/>
    <property type="project" value="InterPro"/>
</dbReference>
<dbReference type="InterPro" id="IPR005947">
    <property type="entry name" value="ThiP_ABC_transpt"/>
</dbReference>
<dbReference type="SUPFAM" id="SSF161098">
    <property type="entry name" value="MetI-like"/>
    <property type="match status" value="2"/>
</dbReference>
<feature type="transmembrane region" description="Helical" evidence="11">
    <location>
        <begin position="396"/>
        <end position="414"/>
    </location>
</feature>
<dbReference type="Gene3D" id="1.10.3720.10">
    <property type="entry name" value="MetI-like"/>
    <property type="match status" value="2"/>
</dbReference>
<evidence type="ECO:0000256" key="9">
    <source>
        <dbReference type="ARBA" id="ARBA00022989"/>
    </source>
</evidence>
<evidence type="ECO:0000256" key="8">
    <source>
        <dbReference type="ARBA" id="ARBA00022737"/>
    </source>
</evidence>
<evidence type="ECO:0000256" key="3">
    <source>
        <dbReference type="ARBA" id="ARBA00016947"/>
    </source>
</evidence>
<dbReference type="InterPro" id="IPR035906">
    <property type="entry name" value="MetI-like_sf"/>
</dbReference>
<feature type="transmembrane region" description="Helical" evidence="11">
    <location>
        <begin position="455"/>
        <end position="479"/>
    </location>
</feature>
<dbReference type="AlphaFoldDB" id="A0A084CM85"/>
<evidence type="ECO:0000256" key="4">
    <source>
        <dbReference type="ARBA" id="ARBA00022448"/>
    </source>
</evidence>
<dbReference type="Pfam" id="PF00528">
    <property type="entry name" value="BPD_transp_1"/>
    <property type="match status" value="1"/>
</dbReference>
<comment type="subunit">
    <text evidence="2">The complex is composed of two ATP-binding proteins (ThiQ), two transmembrane proteins (ThiP) and a solute-binding protein (ThiB).</text>
</comment>
<feature type="transmembrane region" description="Helical" evidence="11">
    <location>
        <begin position="366"/>
        <end position="384"/>
    </location>
</feature>
<accession>A0A084CM85</accession>
<dbReference type="GO" id="GO:0005886">
    <property type="term" value="C:plasma membrane"/>
    <property type="evidence" value="ECO:0007669"/>
    <property type="project" value="UniProtKB-SubCell"/>
</dbReference>
<feature type="transmembrane region" description="Helical" evidence="11">
    <location>
        <begin position="191"/>
        <end position="210"/>
    </location>
</feature>
<evidence type="ECO:0000256" key="1">
    <source>
        <dbReference type="ARBA" id="ARBA00004429"/>
    </source>
</evidence>
<feature type="transmembrane region" description="Helical" evidence="11">
    <location>
        <begin position="87"/>
        <end position="108"/>
    </location>
</feature>
<name>A0A084CM85_9GAMM</name>
<evidence type="ECO:0000256" key="5">
    <source>
        <dbReference type="ARBA" id="ARBA00022475"/>
    </source>
</evidence>
<protein>
    <recommendedName>
        <fullName evidence="3">Thiamine transport system permease protein ThiP</fullName>
    </recommendedName>
</protein>
<dbReference type="EMBL" id="JGVK01000033">
    <property type="protein sequence ID" value="KEY90914.1"/>
    <property type="molecule type" value="Genomic_DNA"/>
</dbReference>
<keyword evidence="8" id="KW-0677">Repeat</keyword>
<feature type="transmembrane region" description="Helical" evidence="11">
    <location>
        <begin position="286"/>
        <end position="307"/>
    </location>
</feature>
<feature type="transmembrane region" description="Helical" evidence="11">
    <location>
        <begin position="52"/>
        <end position="75"/>
    </location>
</feature>
<evidence type="ECO:0000256" key="7">
    <source>
        <dbReference type="ARBA" id="ARBA00022692"/>
    </source>
</evidence>
<evidence type="ECO:0000256" key="6">
    <source>
        <dbReference type="ARBA" id="ARBA00022519"/>
    </source>
</evidence>
<feature type="domain" description="ABC transmembrane type-1" evidence="12">
    <location>
        <begin position="48"/>
        <end position="249"/>
    </location>
</feature>
<dbReference type="Proteomes" id="UP000053784">
    <property type="component" value="Unassembled WGS sequence"/>
</dbReference>
<keyword evidence="9 11" id="KW-1133">Transmembrane helix</keyword>
<dbReference type="eggNOG" id="COG1178">
    <property type="taxonomic scope" value="Bacteria"/>
</dbReference>
<evidence type="ECO:0000313" key="13">
    <source>
        <dbReference type="EMBL" id="KEY90914.1"/>
    </source>
</evidence>
<sequence length="535" mass="61025">MDSVSKVGIWIAIVILVFIVLILRSFFIEISLSDVTLVLLDPYYQHVTKFSFYQAFLSSLFSVVFALPISHALSYRKFKGRSLLLKLFSTTLVLPVFVGIFGLLEIYGNNGLLVKLLQSFGVQLSFSVYGFNGILLAHVFFNLPYVSYLLLQELERIPSEQHKLCAYLGMSRLNKFRWIEWPRLRQQLPHVFGLVFMLCFTSFATVMALGGGPKHTTIEIAIYQAIKFDFNLKVAALLAIWQILLCGVFQCCIQRMAKPMPISIGSNNHGHILSNQDYWVRVWDGFWIIASCLLVFPPLLMVILSGFNSQTINVLTDAQFLMALLFSLKIAVFSSGIALLVGISIVITSRAWRLNRKELRADKIELIGMIILITPSLVLSSGLFLLLRKCLGCNSFIYITIVIVNALMALPYVIKVLSQPMLCVAQRYQFLCLHLGIKGWKRFKIIEWKILKKPIFYSFSISFMLSLGDISSFALFNSQELQTLPFYLFQLLSSYQMDAAAVVSLVLLFFSIIFFFLIDFLFWMNEKFFNCKCVL</sequence>